<evidence type="ECO:0000256" key="1">
    <source>
        <dbReference type="SAM" id="MobiDB-lite"/>
    </source>
</evidence>
<sequence>MGHRSETQTYQDPGGTKEYLVSVLVIEDVVAKWFKRRGGNNNDGKDTEEDGDCEDRAWCEEELGQVKKRRGPEEHQRKHRNQKKMVAE</sequence>
<gene>
    <name evidence="2" type="ORF">NDU88_004710</name>
</gene>
<accession>A0AAV7SJP4</accession>
<dbReference type="EMBL" id="JANPWB010000008">
    <property type="protein sequence ID" value="KAJ1164265.1"/>
    <property type="molecule type" value="Genomic_DNA"/>
</dbReference>
<proteinExistence type="predicted"/>
<evidence type="ECO:0000313" key="3">
    <source>
        <dbReference type="Proteomes" id="UP001066276"/>
    </source>
</evidence>
<protein>
    <submittedName>
        <fullName evidence="2">Uncharacterized protein</fullName>
    </submittedName>
</protein>
<dbReference type="Proteomes" id="UP001066276">
    <property type="component" value="Chromosome 4_2"/>
</dbReference>
<evidence type="ECO:0000313" key="2">
    <source>
        <dbReference type="EMBL" id="KAJ1164265.1"/>
    </source>
</evidence>
<organism evidence="2 3">
    <name type="scientific">Pleurodeles waltl</name>
    <name type="common">Iberian ribbed newt</name>
    <dbReference type="NCBI Taxonomy" id="8319"/>
    <lineage>
        <taxon>Eukaryota</taxon>
        <taxon>Metazoa</taxon>
        <taxon>Chordata</taxon>
        <taxon>Craniata</taxon>
        <taxon>Vertebrata</taxon>
        <taxon>Euteleostomi</taxon>
        <taxon>Amphibia</taxon>
        <taxon>Batrachia</taxon>
        <taxon>Caudata</taxon>
        <taxon>Salamandroidea</taxon>
        <taxon>Salamandridae</taxon>
        <taxon>Pleurodelinae</taxon>
        <taxon>Pleurodeles</taxon>
    </lineage>
</organism>
<feature type="region of interest" description="Disordered" evidence="1">
    <location>
        <begin position="65"/>
        <end position="88"/>
    </location>
</feature>
<feature type="compositionally biased region" description="Basic residues" evidence="1">
    <location>
        <begin position="77"/>
        <end position="88"/>
    </location>
</feature>
<reference evidence="2" key="1">
    <citation type="journal article" date="2022" name="bioRxiv">
        <title>Sequencing and chromosome-scale assembly of the giantPleurodeles waltlgenome.</title>
        <authorList>
            <person name="Brown T."/>
            <person name="Elewa A."/>
            <person name="Iarovenko S."/>
            <person name="Subramanian E."/>
            <person name="Araus A.J."/>
            <person name="Petzold A."/>
            <person name="Susuki M."/>
            <person name="Suzuki K.-i.T."/>
            <person name="Hayashi T."/>
            <person name="Toyoda A."/>
            <person name="Oliveira C."/>
            <person name="Osipova E."/>
            <person name="Leigh N.D."/>
            <person name="Simon A."/>
            <person name="Yun M.H."/>
        </authorList>
    </citation>
    <scope>NUCLEOTIDE SEQUENCE</scope>
    <source>
        <strain evidence="2">20211129_DDA</strain>
        <tissue evidence="2">Liver</tissue>
    </source>
</reference>
<comment type="caution">
    <text evidence="2">The sequence shown here is derived from an EMBL/GenBank/DDBJ whole genome shotgun (WGS) entry which is preliminary data.</text>
</comment>
<dbReference type="AlphaFoldDB" id="A0AAV7SJP4"/>
<name>A0AAV7SJP4_PLEWA</name>
<keyword evidence="3" id="KW-1185">Reference proteome</keyword>